<name>A0AA36CR01_9BILA</name>
<dbReference type="AlphaFoldDB" id="A0AA36CR01"/>
<dbReference type="GO" id="GO:0034707">
    <property type="term" value="C:chloride channel complex"/>
    <property type="evidence" value="ECO:0007669"/>
    <property type="project" value="UniProtKB-KW"/>
</dbReference>
<keyword evidence="4" id="KW-0472">Membrane</keyword>
<protein>
    <recommendedName>
        <fullName evidence="6">Bestrophin homolog</fullName>
    </recommendedName>
</protein>
<feature type="region of interest" description="Disordered" evidence="7">
    <location>
        <begin position="22"/>
        <end position="112"/>
    </location>
</feature>
<keyword evidence="8" id="KW-0732">Signal</keyword>
<keyword evidence="6" id="KW-0406">Ion transport</keyword>
<evidence type="ECO:0000256" key="6">
    <source>
        <dbReference type="RuleBase" id="RU363126"/>
    </source>
</evidence>
<dbReference type="EMBL" id="CATQJA010002622">
    <property type="protein sequence ID" value="CAJ0573685.1"/>
    <property type="molecule type" value="Genomic_DNA"/>
</dbReference>
<evidence type="ECO:0000313" key="10">
    <source>
        <dbReference type="Proteomes" id="UP001177023"/>
    </source>
</evidence>
<evidence type="ECO:0000256" key="4">
    <source>
        <dbReference type="ARBA" id="ARBA00023136"/>
    </source>
</evidence>
<keyword evidence="6" id="KW-0813">Transport</keyword>
<accession>A0AA36CR01</accession>
<comment type="similarity">
    <text evidence="5 6">Belongs to the anion channel-forming bestrophin (TC 1.A.46) family. Calcium-sensitive chloride channel subfamily.</text>
</comment>
<dbReference type="GO" id="GO:0005886">
    <property type="term" value="C:plasma membrane"/>
    <property type="evidence" value="ECO:0007669"/>
    <property type="project" value="UniProtKB-SubCell"/>
</dbReference>
<dbReference type="InterPro" id="IPR000615">
    <property type="entry name" value="Bestrophin"/>
</dbReference>
<evidence type="ECO:0000256" key="1">
    <source>
        <dbReference type="ARBA" id="ARBA00004141"/>
    </source>
</evidence>
<dbReference type="PANTHER" id="PTHR10736:SF58">
    <property type="entry name" value="BESTROPHIN HOMOLOG-RELATED"/>
    <property type="match status" value="1"/>
</dbReference>
<dbReference type="Proteomes" id="UP001177023">
    <property type="component" value="Unassembled WGS sequence"/>
</dbReference>
<keyword evidence="6" id="KW-1003">Cell membrane</keyword>
<dbReference type="InterPro" id="IPR021134">
    <property type="entry name" value="Bestrophin-like"/>
</dbReference>
<keyword evidence="3" id="KW-1133">Transmembrane helix</keyword>
<keyword evidence="6" id="KW-0869">Chloride channel</keyword>
<evidence type="ECO:0000256" key="3">
    <source>
        <dbReference type="ARBA" id="ARBA00022989"/>
    </source>
</evidence>
<keyword evidence="6" id="KW-0868">Chloride</keyword>
<dbReference type="Pfam" id="PF01062">
    <property type="entry name" value="Bestrophin"/>
    <property type="match status" value="1"/>
</dbReference>
<keyword evidence="6" id="KW-0407">Ion channel</keyword>
<feature type="compositionally biased region" description="Basic and acidic residues" evidence="7">
    <location>
        <begin position="92"/>
        <end position="112"/>
    </location>
</feature>
<comment type="function">
    <text evidence="6">Forms chloride channels.</text>
</comment>
<feature type="signal peptide" evidence="8">
    <location>
        <begin position="1"/>
        <end position="22"/>
    </location>
</feature>
<keyword evidence="10" id="KW-1185">Reference proteome</keyword>
<evidence type="ECO:0000256" key="5">
    <source>
        <dbReference type="ARBA" id="ARBA00034769"/>
    </source>
</evidence>
<sequence>MAMRIASMVALLLFIVPQPIITDEGNETDNPKVFKPPRTNDPKMTLLPKNSPPPQVQDHSPPSSSPTPSGSTAPPSPSTEIEITDPTAPTGNDKKTNISDMTHRREREEKEEWKPVAFTWDDEGHEYWEFDDSPGVGDEVVDRWRQVLLNMGYIENAALTTASLVRGNDERTRIIRRSMVRYLVLSQVLVFRDIAISVRRRFPTMRSIVQAGFLQDHELEMLEKVKLDDNYNKYWVPINWACALCFKLRDISQPNQDPNVHGLMHVSHMNYLLNEFKFFRNNLQTLCNFDWVPIPLAYPQVVFLSVRVYFLICIVGRQFIVGQDSPNRTQIDLYFPMMTVLEFIFFVGWMRVAEALLNPFGEDDDDFECNFLIDKNIATGLAIVDAYDEHPVLNMDQFKTQQGPIYSEESQKHGHHQNVLVGSVAQVNLAKPDDDVKMVELQPLSAAPSTESVPTFAQSFMSNLRPRKKTREFSLRPAHRVRSHSTNFAPVSPNPTESPKYSFCSPTASIGMSRYPSQVSRYHSSTEGPFDISFAPSVLTNDVVHEVDHEEEDVSLGRSKHFKPHHIASRISEVSEEDQSPVAEEKFALSLEKISERGSVEQLKKEK</sequence>
<evidence type="ECO:0000256" key="8">
    <source>
        <dbReference type="SAM" id="SignalP"/>
    </source>
</evidence>
<reference evidence="9" key="1">
    <citation type="submission" date="2023-06" db="EMBL/GenBank/DDBJ databases">
        <authorList>
            <person name="Delattre M."/>
        </authorList>
    </citation>
    <scope>NUCLEOTIDE SEQUENCE</scope>
    <source>
        <strain evidence="9">AF72</strain>
    </source>
</reference>
<comment type="caution">
    <text evidence="9">The sequence shown here is derived from an EMBL/GenBank/DDBJ whole genome shotgun (WGS) entry which is preliminary data.</text>
</comment>
<gene>
    <name evidence="9" type="ORF">MSPICULIGERA_LOCUS12038</name>
</gene>
<evidence type="ECO:0000256" key="7">
    <source>
        <dbReference type="SAM" id="MobiDB-lite"/>
    </source>
</evidence>
<comment type="subcellular location">
    <subcellularLocation>
        <location evidence="6">Cell membrane</location>
        <topology evidence="6">Multi-pass membrane protein</topology>
    </subcellularLocation>
    <subcellularLocation>
        <location evidence="1">Membrane</location>
        <topology evidence="1">Multi-pass membrane protein</topology>
    </subcellularLocation>
</comment>
<evidence type="ECO:0000256" key="2">
    <source>
        <dbReference type="ARBA" id="ARBA00022692"/>
    </source>
</evidence>
<keyword evidence="2" id="KW-0812">Transmembrane</keyword>
<feature type="compositionally biased region" description="Polar residues" evidence="7">
    <location>
        <begin position="484"/>
        <end position="500"/>
    </location>
</feature>
<dbReference type="GO" id="GO:0005254">
    <property type="term" value="F:chloride channel activity"/>
    <property type="evidence" value="ECO:0007669"/>
    <property type="project" value="UniProtKB-KW"/>
</dbReference>
<organism evidence="9 10">
    <name type="scientific">Mesorhabditis spiculigera</name>
    <dbReference type="NCBI Taxonomy" id="96644"/>
    <lineage>
        <taxon>Eukaryota</taxon>
        <taxon>Metazoa</taxon>
        <taxon>Ecdysozoa</taxon>
        <taxon>Nematoda</taxon>
        <taxon>Chromadorea</taxon>
        <taxon>Rhabditida</taxon>
        <taxon>Rhabditina</taxon>
        <taxon>Rhabditomorpha</taxon>
        <taxon>Rhabditoidea</taxon>
        <taxon>Rhabditidae</taxon>
        <taxon>Mesorhabditinae</taxon>
        <taxon>Mesorhabditis</taxon>
    </lineage>
</organism>
<feature type="region of interest" description="Disordered" evidence="7">
    <location>
        <begin position="476"/>
        <end position="500"/>
    </location>
</feature>
<feature type="compositionally biased region" description="Low complexity" evidence="7">
    <location>
        <begin position="60"/>
        <end position="73"/>
    </location>
</feature>
<feature type="non-terminal residue" evidence="9">
    <location>
        <position position="1"/>
    </location>
</feature>
<proteinExistence type="inferred from homology"/>
<feature type="chain" id="PRO_5041299824" description="Bestrophin homolog" evidence="8">
    <location>
        <begin position="23"/>
        <end position="607"/>
    </location>
</feature>
<evidence type="ECO:0000313" key="9">
    <source>
        <dbReference type="EMBL" id="CAJ0573685.1"/>
    </source>
</evidence>
<dbReference type="PANTHER" id="PTHR10736">
    <property type="entry name" value="BESTROPHIN"/>
    <property type="match status" value="1"/>
</dbReference>